<dbReference type="Pfam" id="PF00612">
    <property type="entry name" value="IQ"/>
    <property type="match status" value="1"/>
</dbReference>
<evidence type="ECO:0000256" key="2">
    <source>
        <dbReference type="ARBA" id="ARBA00024341"/>
    </source>
</evidence>
<gene>
    <name evidence="4" type="ORF">CCAM_LOCUS30297</name>
</gene>
<organism evidence="4 5">
    <name type="scientific">Cuscuta campestris</name>
    <dbReference type="NCBI Taxonomy" id="132261"/>
    <lineage>
        <taxon>Eukaryota</taxon>
        <taxon>Viridiplantae</taxon>
        <taxon>Streptophyta</taxon>
        <taxon>Embryophyta</taxon>
        <taxon>Tracheophyta</taxon>
        <taxon>Spermatophyta</taxon>
        <taxon>Magnoliopsida</taxon>
        <taxon>eudicotyledons</taxon>
        <taxon>Gunneridae</taxon>
        <taxon>Pentapetalae</taxon>
        <taxon>asterids</taxon>
        <taxon>lamiids</taxon>
        <taxon>Solanales</taxon>
        <taxon>Convolvulaceae</taxon>
        <taxon>Cuscuteae</taxon>
        <taxon>Cuscuta</taxon>
        <taxon>Cuscuta subgen. Grammica</taxon>
        <taxon>Cuscuta sect. Cleistogrammica</taxon>
    </lineage>
</organism>
<sequence length="246" mass="28975">MASREWLKRIISLRKDKERRSKKREFIGPPKIRNRISNVNPRIILCIPVEHIAAIRIQKSFRGFMARKALHRLKLVAKMKMLREGNLAKRQTSIVSSHLRAWTHLQTEIRARRVSMVVESHLWRRKIENQSKLEEKLQSLEVEWNGGPESKEKALARIHQREEASEKRERALAYAFSHQWTRANSSNIMHKWSSLEPGKTSWAWSWTDRWIASRPWESRKGPNRPVKVKSTTKPSRLSHGSAEEQT</sequence>
<proteinExistence type="inferred from homology"/>
<keyword evidence="1" id="KW-0112">Calmodulin-binding</keyword>
<evidence type="ECO:0000313" key="5">
    <source>
        <dbReference type="Proteomes" id="UP000595140"/>
    </source>
</evidence>
<dbReference type="GO" id="GO:0005516">
    <property type="term" value="F:calmodulin binding"/>
    <property type="evidence" value="ECO:0007669"/>
    <property type="project" value="UniProtKB-KW"/>
</dbReference>
<evidence type="ECO:0000256" key="3">
    <source>
        <dbReference type="SAM" id="MobiDB-lite"/>
    </source>
</evidence>
<dbReference type="SMART" id="SM00015">
    <property type="entry name" value="IQ"/>
    <property type="match status" value="1"/>
</dbReference>
<dbReference type="OrthoDB" id="1923765at2759"/>
<dbReference type="Proteomes" id="UP000595140">
    <property type="component" value="Unassembled WGS sequence"/>
</dbReference>
<keyword evidence="5" id="KW-1185">Reference proteome</keyword>
<dbReference type="AlphaFoldDB" id="A0A484MHM0"/>
<comment type="similarity">
    <text evidence="2">Belongs to the IQD family.</text>
</comment>
<accession>A0A484MHM0</accession>
<feature type="region of interest" description="Disordered" evidence="3">
    <location>
        <begin position="216"/>
        <end position="246"/>
    </location>
</feature>
<name>A0A484MHM0_9ASTE</name>
<dbReference type="EMBL" id="OOIL02003592">
    <property type="protein sequence ID" value="VFQ88521.1"/>
    <property type="molecule type" value="Genomic_DNA"/>
</dbReference>
<dbReference type="PROSITE" id="PS50096">
    <property type="entry name" value="IQ"/>
    <property type="match status" value="1"/>
</dbReference>
<dbReference type="PANTHER" id="PTHR32295">
    <property type="entry name" value="IQ-DOMAIN 5-RELATED"/>
    <property type="match status" value="1"/>
</dbReference>
<reference evidence="4 5" key="1">
    <citation type="submission" date="2018-04" db="EMBL/GenBank/DDBJ databases">
        <authorList>
            <person name="Vogel A."/>
        </authorList>
    </citation>
    <scope>NUCLEOTIDE SEQUENCE [LARGE SCALE GENOMIC DNA]</scope>
</reference>
<protein>
    <recommendedName>
        <fullName evidence="6">Protein IQ-DOMAIN 1</fullName>
    </recommendedName>
</protein>
<evidence type="ECO:0008006" key="6">
    <source>
        <dbReference type="Google" id="ProtNLM"/>
    </source>
</evidence>
<evidence type="ECO:0000313" key="4">
    <source>
        <dbReference type="EMBL" id="VFQ88521.1"/>
    </source>
</evidence>
<dbReference type="PANTHER" id="PTHR32295:SF93">
    <property type="entry name" value="PROTEIN IQ-DOMAIN 9"/>
    <property type="match status" value="1"/>
</dbReference>
<dbReference type="InterPro" id="IPR000048">
    <property type="entry name" value="IQ_motif_EF-hand-BS"/>
</dbReference>
<evidence type="ECO:0000256" key="1">
    <source>
        <dbReference type="ARBA" id="ARBA00022860"/>
    </source>
</evidence>